<evidence type="ECO:0000256" key="2">
    <source>
        <dbReference type="ARBA" id="ARBA00022448"/>
    </source>
</evidence>
<dbReference type="Pfam" id="PF02416">
    <property type="entry name" value="TatA_B_E"/>
    <property type="match status" value="1"/>
</dbReference>
<proteinExistence type="predicted"/>
<evidence type="ECO:0000256" key="1">
    <source>
        <dbReference type="ARBA" id="ARBA00004167"/>
    </source>
</evidence>
<dbReference type="Gene3D" id="1.20.5.3310">
    <property type="match status" value="1"/>
</dbReference>
<dbReference type="OrthoDB" id="45251at2759"/>
<name>A0A9Q0FKI4_9ROSI</name>
<keyword evidence="5" id="KW-1133">Transmembrane helix</keyword>
<evidence type="ECO:0000256" key="6">
    <source>
        <dbReference type="ARBA" id="ARBA00023010"/>
    </source>
</evidence>
<comment type="caution">
    <text evidence="8">The sequence shown here is derived from an EMBL/GenBank/DDBJ whole genome shotgun (WGS) entry which is preliminary data.</text>
</comment>
<dbReference type="PANTHER" id="PTHR35512">
    <property type="entry name" value="OS11G0550900 PROTEIN"/>
    <property type="match status" value="1"/>
</dbReference>
<reference evidence="8" key="1">
    <citation type="submission" date="2022-02" db="EMBL/GenBank/DDBJ databases">
        <authorList>
            <person name="Henning P.M."/>
            <person name="McCubbin A.G."/>
            <person name="Shore J.S."/>
        </authorList>
    </citation>
    <scope>NUCLEOTIDE SEQUENCE</scope>
    <source>
        <strain evidence="8">F60SS</strain>
        <tissue evidence="8">Leaves</tissue>
    </source>
</reference>
<dbReference type="AlphaFoldDB" id="A0A9Q0FKI4"/>
<dbReference type="PANTHER" id="PTHR35512:SF1">
    <property type="entry name" value="OS11G0550900 PROTEIN"/>
    <property type="match status" value="1"/>
</dbReference>
<keyword evidence="2" id="KW-0813">Transport</keyword>
<evidence type="ECO:0000256" key="3">
    <source>
        <dbReference type="ARBA" id="ARBA00022692"/>
    </source>
</evidence>
<dbReference type="EMBL" id="JAKUCV010005003">
    <property type="protein sequence ID" value="KAJ4833170.1"/>
    <property type="molecule type" value="Genomic_DNA"/>
</dbReference>
<keyword evidence="7" id="KW-0472">Membrane</keyword>
<comment type="subcellular location">
    <subcellularLocation>
        <location evidence="1">Membrane</location>
        <topology evidence="1">Single-pass membrane protein</topology>
    </subcellularLocation>
</comment>
<sequence>MFGISYGEIFLIIGATAALIGPKDLPLVARTAGRLAGRAIGYVQMARGQFESVMQQSQARQVHKELQDTMAQLEAIRHEIRSISILNPGPATRRLVDNLDNTSASNGDIVPENVSSENVPRATASTVSAEQAAYASLPSSKLAQDSGSKASESCTMHTQAMAYARLAALSATKAASLQNGTATGELIEDAGFDVLPVSAESAGMLSNRPNDLKGSDIVLEAILEAEVAHNAKDFFSRPENQVRHES</sequence>
<evidence type="ECO:0008006" key="10">
    <source>
        <dbReference type="Google" id="ProtNLM"/>
    </source>
</evidence>
<dbReference type="InterPro" id="IPR003369">
    <property type="entry name" value="TatA/B/E"/>
</dbReference>
<keyword evidence="9" id="KW-1185">Reference proteome</keyword>
<protein>
    <recommendedName>
        <fullName evidence="10">Sec-independent protein translocase protein TatB</fullName>
    </recommendedName>
</protein>
<evidence type="ECO:0000313" key="9">
    <source>
        <dbReference type="Proteomes" id="UP001141552"/>
    </source>
</evidence>
<keyword evidence="3" id="KW-0812">Transmembrane</keyword>
<keyword evidence="4" id="KW-0653">Protein transport</keyword>
<evidence type="ECO:0000256" key="4">
    <source>
        <dbReference type="ARBA" id="ARBA00022927"/>
    </source>
</evidence>
<evidence type="ECO:0000313" key="8">
    <source>
        <dbReference type="EMBL" id="KAJ4833170.1"/>
    </source>
</evidence>
<evidence type="ECO:0000256" key="7">
    <source>
        <dbReference type="ARBA" id="ARBA00023136"/>
    </source>
</evidence>
<organism evidence="8 9">
    <name type="scientific">Turnera subulata</name>
    <dbReference type="NCBI Taxonomy" id="218843"/>
    <lineage>
        <taxon>Eukaryota</taxon>
        <taxon>Viridiplantae</taxon>
        <taxon>Streptophyta</taxon>
        <taxon>Embryophyta</taxon>
        <taxon>Tracheophyta</taxon>
        <taxon>Spermatophyta</taxon>
        <taxon>Magnoliopsida</taxon>
        <taxon>eudicotyledons</taxon>
        <taxon>Gunneridae</taxon>
        <taxon>Pentapetalae</taxon>
        <taxon>rosids</taxon>
        <taxon>fabids</taxon>
        <taxon>Malpighiales</taxon>
        <taxon>Passifloraceae</taxon>
        <taxon>Turnera</taxon>
    </lineage>
</organism>
<accession>A0A9Q0FKI4</accession>
<gene>
    <name evidence="8" type="ORF">Tsubulata_037935</name>
</gene>
<dbReference type="Proteomes" id="UP001141552">
    <property type="component" value="Unassembled WGS sequence"/>
</dbReference>
<evidence type="ECO:0000256" key="5">
    <source>
        <dbReference type="ARBA" id="ARBA00022989"/>
    </source>
</evidence>
<keyword evidence="6" id="KW-0811">Translocation</keyword>
<reference evidence="8" key="2">
    <citation type="journal article" date="2023" name="Plants (Basel)">
        <title>Annotation of the Turnera subulata (Passifloraceae) Draft Genome Reveals the S-Locus Evolved after the Divergence of Turneroideae from Passifloroideae in a Stepwise Manner.</title>
        <authorList>
            <person name="Henning P.M."/>
            <person name="Roalson E.H."/>
            <person name="Mir W."/>
            <person name="McCubbin A.G."/>
            <person name="Shore J.S."/>
        </authorList>
    </citation>
    <scope>NUCLEOTIDE SEQUENCE</scope>
    <source>
        <strain evidence="8">F60SS</strain>
    </source>
</reference>